<gene>
    <name evidence="1" type="ORF">RDB_LOCUS38151</name>
</gene>
<accession>A0A8H3DXM0</accession>
<dbReference type="EMBL" id="CAJNJQ010000747">
    <property type="protein sequence ID" value="CAE7097836.1"/>
    <property type="molecule type" value="Genomic_DNA"/>
</dbReference>
<protein>
    <submittedName>
        <fullName evidence="1">Uncharacterized protein</fullName>
    </submittedName>
</protein>
<name>A0A8H3DXM0_9AGAM</name>
<comment type="caution">
    <text evidence="1">The sequence shown here is derived from an EMBL/GenBank/DDBJ whole genome shotgun (WGS) entry which is preliminary data.</text>
</comment>
<evidence type="ECO:0000313" key="1">
    <source>
        <dbReference type="EMBL" id="CAE7097836.1"/>
    </source>
</evidence>
<dbReference type="AlphaFoldDB" id="A0A8H3DXM0"/>
<organism evidence="1 2">
    <name type="scientific">Rhizoctonia solani</name>
    <dbReference type="NCBI Taxonomy" id="456999"/>
    <lineage>
        <taxon>Eukaryota</taxon>
        <taxon>Fungi</taxon>
        <taxon>Dikarya</taxon>
        <taxon>Basidiomycota</taxon>
        <taxon>Agaricomycotina</taxon>
        <taxon>Agaricomycetes</taxon>
        <taxon>Cantharellales</taxon>
        <taxon>Ceratobasidiaceae</taxon>
        <taxon>Rhizoctonia</taxon>
    </lineage>
</organism>
<evidence type="ECO:0000313" key="2">
    <source>
        <dbReference type="Proteomes" id="UP000663827"/>
    </source>
</evidence>
<sequence>MNASNTVTKQPRRLVAYIYDGYPQIIDYMSENSQPGRPQLVYKTKLPDPEKPSRSSWLAARVGLKKERKSTINDTVAEAYTFLSNNYEPGDQVILRVDPYIERYQASLLNTAEILARQLHAGGALGFHSSSSGDFLTQKIPVQ</sequence>
<dbReference type="Proteomes" id="UP000663827">
    <property type="component" value="Unassembled WGS sequence"/>
</dbReference>
<proteinExistence type="predicted"/>
<reference evidence="1" key="1">
    <citation type="submission" date="2021-01" db="EMBL/GenBank/DDBJ databases">
        <authorList>
            <person name="Kaushik A."/>
        </authorList>
    </citation>
    <scope>NUCLEOTIDE SEQUENCE</scope>
    <source>
        <strain evidence="1">AG5</strain>
    </source>
</reference>